<evidence type="ECO:0000256" key="13">
    <source>
        <dbReference type="SAM" id="MobiDB-lite"/>
    </source>
</evidence>
<feature type="active site" description="Proton donor" evidence="12">
    <location>
        <position position="237"/>
    </location>
</feature>
<name>A0A1C4ZF33_9ACTN</name>
<dbReference type="InterPro" id="IPR050161">
    <property type="entry name" value="Siro_Cobalamin_biosynth"/>
</dbReference>
<dbReference type="Pfam" id="PF00590">
    <property type="entry name" value="TP_methylase"/>
    <property type="match status" value="1"/>
</dbReference>
<proteinExistence type="predicted"/>
<keyword evidence="3 15" id="KW-0489">Methyltransferase</keyword>
<keyword evidence="5" id="KW-0949">S-adenosyl-L-methionine</keyword>
<dbReference type="SUPFAM" id="SSF53790">
    <property type="entry name" value="Tetrapyrrole methylase"/>
    <property type="match status" value="1"/>
</dbReference>
<evidence type="ECO:0000256" key="6">
    <source>
        <dbReference type="ARBA" id="ARBA00023002"/>
    </source>
</evidence>
<evidence type="ECO:0000313" key="16">
    <source>
        <dbReference type="Proteomes" id="UP000199629"/>
    </source>
</evidence>
<dbReference type="InterPro" id="IPR014777">
    <property type="entry name" value="4pyrrole_Mease_sub1"/>
</dbReference>
<dbReference type="PROSITE" id="PS00839">
    <property type="entry name" value="SUMT_1"/>
    <property type="match status" value="1"/>
</dbReference>
<dbReference type="CDD" id="cd11642">
    <property type="entry name" value="SUMT"/>
    <property type="match status" value="1"/>
</dbReference>
<keyword evidence="8" id="KW-0456">Lyase</keyword>
<dbReference type="InterPro" id="IPR012409">
    <property type="entry name" value="Sirohaem_synth"/>
</dbReference>
<accession>A0A1C4ZF33</accession>
<keyword evidence="4 15" id="KW-0808">Transferase</keyword>
<dbReference type="UniPathway" id="UPA00262">
    <property type="reaction ID" value="UER00222"/>
</dbReference>
<organism evidence="15 16">
    <name type="scientific">Micromonospora chaiyaphumensis</name>
    <dbReference type="NCBI Taxonomy" id="307119"/>
    <lineage>
        <taxon>Bacteria</taxon>
        <taxon>Bacillati</taxon>
        <taxon>Actinomycetota</taxon>
        <taxon>Actinomycetes</taxon>
        <taxon>Micromonosporales</taxon>
        <taxon>Micromonosporaceae</taxon>
        <taxon>Micromonospora</taxon>
    </lineage>
</organism>
<keyword evidence="10" id="KW-0511">Multifunctional enzyme</keyword>
<evidence type="ECO:0000313" key="15">
    <source>
        <dbReference type="EMBL" id="SCF31600.1"/>
    </source>
</evidence>
<dbReference type="GO" id="GO:0004851">
    <property type="term" value="F:uroporphyrin-III C-methyltransferase activity"/>
    <property type="evidence" value="ECO:0007669"/>
    <property type="project" value="InterPro"/>
</dbReference>
<evidence type="ECO:0000256" key="10">
    <source>
        <dbReference type="ARBA" id="ARBA00023268"/>
    </source>
</evidence>
<keyword evidence="2" id="KW-0169">Cobalamin biosynthesis</keyword>
<dbReference type="PANTHER" id="PTHR45790">
    <property type="entry name" value="SIROHEME SYNTHASE-RELATED"/>
    <property type="match status" value="1"/>
</dbReference>
<evidence type="ECO:0000256" key="3">
    <source>
        <dbReference type="ARBA" id="ARBA00022603"/>
    </source>
</evidence>
<keyword evidence="7" id="KW-0520">NAD</keyword>
<comment type="catalytic activity">
    <reaction evidence="11">
        <text>precorrin-2 + NAD(+) = sirohydrochlorin + NADH + 2 H(+)</text>
        <dbReference type="Rhea" id="RHEA:15613"/>
        <dbReference type="ChEBI" id="CHEBI:15378"/>
        <dbReference type="ChEBI" id="CHEBI:57540"/>
        <dbReference type="ChEBI" id="CHEBI:57945"/>
        <dbReference type="ChEBI" id="CHEBI:58351"/>
        <dbReference type="ChEBI" id="CHEBI:58827"/>
        <dbReference type="EC" id="1.3.1.76"/>
    </reaction>
</comment>
<dbReference type="GO" id="GO:0051266">
    <property type="term" value="F:sirohydrochlorin ferrochelatase activity"/>
    <property type="evidence" value="ECO:0007669"/>
    <property type="project" value="InterPro"/>
</dbReference>
<dbReference type="FunFam" id="3.30.950.10:FF:000001">
    <property type="entry name" value="Siroheme synthase"/>
    <property type="match status" value="1"/>
</dbReference>
<evidence type="ECO:0000256" key="5">
    <source>
        <dbReference type="ARBA" id="ARBA00022691"/>
    </source>
</evidence>
<dbReference type="GO" id="GO:0032259">
    <property type="term" value="P:methylation"/>
    <property type="evidence" value="ECO:0007669"/>
    <property type="project" value="UniProtKB-KW"/>
</dbReference>
<evidence type="ECO:0000256" key="4">
    <source>
        <dbReference type="ARBA" id="ARBA00022679"/>
    </source>
</evidence>
<evidence type="ECO:0000256" key="9">
    <source>
        <dbReference type="ARBA" id="ARBA00023244"/>
    </source>
</evidence>
<dbReference type="InterPro" id="IPR035996">
    <property type="entry name" value="4pyrrol_Methylase_sf"/>
</dbReference>
<feature type="domain" description="Tetrapyrrole methylase" evidence="14">
    <location>
        <begin position="185"/>
        <end position="396"/>
    </location>
</feature>
<dbReference type="RefSeq" id="WP_091269674.1">
    <property type="nucleotide sequence ID" value="NZ_FMCS01000014.1"/>
</dbReference>
<dbReference type="Gene3D" id="3.40.50.720">
    <property type="entry name" value="NAD(P)-binding Rossmann-like Domain"/>
    <property type="match status" value="1"/>
</dbReference>
<dbReference type="NCBIfam" id="TIGR01470">
    <property type="entry name" value="cysG_Nterm"/>
    <property type="match status" value="1"/>
</dbReference>
<feature type="active site" description="Proton acceptor" evidence="12">
    <location>
        <position position="215"/>
    </location>
</feature>
<dbReference type="GO" id="GO:0051287">
    <property type="term" value="F:NAD binding"/>
    <property type="evidence" value="ECO:0007669"/>
    <property type="project" value="InterPro"/>
</dbReference>
<dbReference type="GO" id="GO:0019354">
    <property type="term" value="P:siroheme biosynthetic process"/>
    <property type="evidence" value="ECO:0007669"/>
    <property type="project" value="UniProtKB-UniPathway"/>
</dbReference>
<dbReference type="PIRSF" id="PIRSF036426">
    <property type="entry name" value="Sirohaem_synth"/>
    <property type="match status" value="1"/>
</dbReference>
<evidence type="ECO:0000256" key="7">
    <source>
        <dbReference type="ARBA" id="ARBA00023027"/>
    </source>
</evidence>
<dbReference type="SUPFAM" id="SSF51735">
    <property type="entry name" value="NAD(P)-binding Rossmann-fold domains"/>
    <property type="match status" value="1"/>
</dbReference>
<dbReference type="InterPro" id="IPR014776">
    <property type="entry name" value="4pyrrole_Mease_sub2"/>
</dbReference>
<dbReference type="NCBIfam" id="TIGR01469">
    <property type="entry name" value="cobA_cysG_Cterm"/>
    <property type="match status" value="1"/>
</dbReference>
<evidence type="ECO:0000256" key="11">
    <source>
        <dbReference type="ARBA" id="ARBA00047561"/>
    </source>
</evidence>
<dbReference type="NCBIfam" id="NF004790">
    <property type="entry name" value="PRK06136.1"/>
    <property type="match status" value="1"/>
</dbReference>
<dbReference type="PANTHER" id="PTHR45790:SF3">
    <property type="entry name" value="S-ADENOSYL-L-METHIONINE-DEPENDENT UROPORPHYRINOGEN III METHYLTRANSFERASE, CHLOROPLASTIC"/>
    <property type="match status" value="1"/>
</dbReference>
<sequence length="422" mass="43219">MTGNPYPLGLRLAGRRVVVVGGGAVATRRVPALLDAGADVLLVAPELTPALRAHVDAGRLHWEPRRFVPDDLDGAWLVQVAVDDRAAAAAVSAAAAERRIFCVRADDRAAATAWTPAVTRHGPVTVAVLGGGDPRRAMSVRDAVRDLLAARAGQPNAEAGGAVPGRPSVPAPGESDTDAAQVGRVALVGAGPGDPELITVKGWRLLTEADVVVADRLVPGLLLDELRPDVELVDASKIPYGPSRAQEEINRILVDRARAGKVVVRLKGGDPYVFGRGGEELLACAEAGVPVTVVPGVTSAISVPAAAGVPVTHRAVAHEFTVVSGHVAPDSPASLVRWESLAGLRGTLVILMGLKNLAAISATLVAHGRPARTPAAVIQEGTTSGQRTLRSTLGTVADDVAAAGLRPPAIVVIGDVVGALDT</sequence>
<dbReference type="GO" id="GO:0043115">
    <property type="term" value="F:precorrin-2 dehydrogenase activity"/>
    <property type="evidence" value="ECO:0007669"/>
    <property type="project" value="UniProtKB-EC"/>
</dbReference>
<dbReference type="Gene3D" id="3.40.1010.10">
    <property type="entry name" value="Cobalt-precorrin-4 Transmethylase, Domain 1"/>
    <property type="match status" value="1"/>
</dbReference>
<protein>
    <submittedName>
        <fullName evidence="15">Uroporphyrinogen-III C-methyltransferase</fullName>
    </submittedName>
</protein>
<dbReference type="GO" id="GO:0009236">
    <property type="term" value="P:cobalamin biosynthetic process"/>
    <property type="evidence" value="ECO:0007669"/>
    <property type="project" value="UniProtKB-KW"/>
</dbReference>
<evidence type="ECO:0000256" key="1">
    <source>
        <dbReference type="ARBA" id="ARBA00005010"/>
    </source>
</evidence>
<dbReference type="InterPro" id="IPR036291">
    <property type="entry name" value="NAD(P)-bd_dom_sf"/>
</dbReference>
<dbReference type="Pfam" id="PF13241">
    <property type="entry name" value="NAD_binding_7"/>
    <property type="match status" value="1"/>
</dbReference>
<keyword evidence="9" id="KW-0627">Porphyrin biosynthesis</keyword>
<evidence type="ECO:0000256" key="8">
    <source>
        <dbReference type="ARBA" id="ARBA00023239"/>
    </source>
</evidence>
<dbReference type="Gene3D" id="3.30.950.10">
    <property type="entry name" value="Methyltransferase, Cobalt-precorrin-4 Transmethylase, Domain 2"/>
    <property type="match status" value="1"/>
</dbReference>
<evidence type="ECO:0000259" key="14">
    <source>
        <dbReference type="Pfam" id="PF00590"/>
    </source>
</evidence>
<dbReference type="InterPro" id="IPR000878">
    <property type="entry name" value="4pyrrol_Mease"/>
</dbReference>
<dbReference type="InterPro" id="IPR003043">
    <property type="entry name" value="Uropor_MeTrfase_CS"/>
</dbReference>
<gene>
    <name evidence="15" type="ORF">GA0070214_11451</name>
</gene>
<dbReference type="Proteomes" id="UP000199629">
    <property type="component" value="Unassembled WGS sequence"/>
</dbReference>
<dbReference type="EMBL" id="FMCS01000014">
    <property type="protein sequence ID" value="SCF31600.1"/>
    <property type="molecule type" value="Genomic_DNA"/>
</dbReference>
<dbReference type="InterPro" id="IPR006367">
    <property type="entry name" value="Sirohaem_synthase_N"/>
</dbReference>
<dbReference type="InterPro" id="IPR006366">
    <property type="entry name" value="CobA/CysG_C"/>
</dbReference>
<keyword evidence="6" id="KW-0560">Oxidoreductase</keyword>
<evidence type="ECO:0000256" key="12">
    <source>
        <dbReference type="PIRSR" id="PIRSR036426-1"/>
    </source>
</evidence>
<reference evidence="16" key="1">
    <citation type="submission" date="2016-06" db="EMBL/GenBank/DDBJ databases">
        <authorList>
            <person name="Varghese N."/>
            <person name="Submissions Spin"/>
        </authorList>
    </citation>
    <scope>NUCLEOTIDE SEQUENCE [LARGE SCALE GENOMIC DNA]</scope>
    <source>
        <strain evidence="16">DSM 45246</strain>
    </source>
</reference>
<dbReference type="FunFam" id="3.40.1010.10:FF:000003">
    <property type="entry name" value="Putative Uroporphyrinogen-III C-methyltransferase"/>
    <property type="match status" value="1"/>
</dbReference>
<dbReference type="AlphaFoldDB" id="A0A1C4ZF33"/>
<feature type="region of interest" description="Disordered" evidence="13">
    <location>
        <begin position="155"/>
        <end position="178"/>
    </location>
</feature>
<comment type="pathway">
    <text evidence="1">Porphyrin-containing compound metabolism; siroheme biosynthesis; sirohydrochlorin from precorrin-2: step 1/1.</text>
</comment>
<evidence type="ECO:0000256" key="2">
    <source>
        <dbReference type="ARBA" id="ARBA00022573"/>
    </source>
</evidence>
<keyword evidence="16" id="KW-1185">Reference proteome</keyword>